<comment type="caution">
    <text evidence="1">The sequence shown here is derived from an EMBL/GenBank/DDBJ whole genome shotgun (WGS) entry which is preliminary data.</text>
</comment>
<evidence type="ECO:0000313" key="1">
    <source>
        <dbReference type="EMBL" id="PON90033.1"/>
    </source>
</evidence>
<dbReference type="PANTHER" id="PTHR42678">
    <property type="entry name" value="AMIDASE"/>
    <property type="match status" value="1"/>
</dbReference>
<dbReference type="EMBL" id="JXTC01000088">
    <property type="protein sequence ID" value="PON90033.1"/>
    <property type="molecule type" value="Genomic_DNA"/>
</dbReference>
<protein>
    <submittedName>
        <fullName evidence="1">Amidase</fullName>
    </submittedName>
</protein>
<dbReference type="STRING" id="63057.A0A2P5EWY1"/>
<dbReference type="InterPro" id="IPR036928">
    <property type="entry name" value="AS_sf"/>
</dbReference>
<dbReference type="OrthoDB" id="566138at2759"/>
<evidence type="ECO:0000313" key="2">
    <source>
        <dbReference type="Proteomes" id="UP000237000"/>
    </source>
</evidence>
<dbReference type="Gene3D" id="3.90.1300.10">
    <property type="entry name" value="Amidase signature (AS) domain"/>
    <property type="match status" value="1"/>
</dbReference>
<dbReference type="AlphaFoldDB" id="A0A2P5EWY1"/>
<dbReference type="Proteomes" id="UP000237000">
    <property type="component" value="Unassembled WGS sequence"/>
</dbReference>
<reference evidence="2" key="1">
    <citation type="submission" date="2016-06" db="EMBL/GenBank/DDBJ databases">
        <title>Parallel loss of symbiosis genes in relatives of nitrogen-fixing non-legume Parasponia.</title>
        <authorList>
            <person name="Van Velzen R."/>
            <person name="Holmer R."/>
            <person name="Bu F."/>
            <person name="Rutten L."/>
            <person name="Van Zeijl A."/>
            <person name="Liu W."/>
            <person name="Santuari L."/>
            <person name="Cao Q."/>
            <person name="Sharma T."/>
            <person name="Shen D."/>
            <person name="Roswanjaya Y."/>
            <person name="Wardhani T."/>
            <person name="Kalhor M.S."/>
            <person name="Jansen J."/>
            <person name="Van den Hoogen J."/>
            <person name="Gungor B."/>
            <person name="Hartog M."/>
            <person name="Hontelez J."/>
            <person name="Verver J."/>
            <person name="Yang W.-C."/>
            <person name="Schijlen E."/>
            <person name="Repin R."/>
            <person name="Schilthuizen M."/>
            <person name="Schranz E."/>
            <person name="Heidstra R."/>
            <person name="Miyata K."/>
            <person name="Fedorova E."/>
            <person name="Kohlen W."/>
            <person name="Bisseling T."/>
            <person name="Smit S."/>
            <person name="Geurts R."/>
        </authorList>
    </citation>
    <scope>NUCLEOTIDE SEQUENCE [LARGE SCALE GENOMIC DNA]</scope>
    <source>
        <strain evidence="2">cv. RG33-2</strain>
    </source>
</reference>
<keyword evidence="2" id="KW-1185">Reference proteome</keyword>
<name>A0A2P5EWY1_TREOI</name>
<proteinExistence type="predicted"/>
<gene>
    <name evidence="1" type="ORF">TorRG33x02_143190</name>
</gene>
<dbReference type="InParanoid" id="A0A2P5EWY1"/>
<organism evidence="1 2">
    <name type="scientific">Trema orientale</name>
    <name type="common">Charcoal tree</name>
    <name type="synonym">Celtis orientalis</name>
    <dbReference type="NCBI Taxonomy" id="63057"/>
    <lineage>
        <taxon>Eukaryota</taxon>
        <taxon>Viridiplantae</taxon>
        <taxon>Streptophyta</taxon>
        <taxon>Embryophyta</taxon>
        <taxon>Tracheophyta</taxon>
        <taxon>Spermatophyta</taxon>
        <taxon>Magnoliopsida</taxon>
        <taxon>eudicotyledons</taxon>
        <taxon>Gunneridae</taxon>
        <taxon>Pentapetalae</taxon>
        <taxon>rosids</taxon>
        <taxon>fabids</taxon>
        <taxon>Rosales</taxon>
        <taxon>Cannabaceae</taxon>
        <taxon>Trema</taxon>
    </lineage>
</organism>
<sequence length="92" mass="9955">MLEAEKTNGIGEEEKAALADLATKTRNGFVKLMRKYKLDALVAGVGPGYIEAQPDLIPFGIFFGGLKGSEPKLIEIAYGFEQATKVRKPPSL</sequence>
<accession>A0A2P5EWY1</accession>
<dbReference type="PANTHER" id="PTHR42678:SF34">
    <property type="entry name" value="OS04G0183300 PROTEIN"/>
    <property type="match status" value="1"/>
</dbReference>
<dbReference type="SUPFAM" id="SSF75304">
    <property type="entry name" value="Amidase signature (AS) enzymes"/>
    <property type="match status" value="1"/>
</dbReference>